<dbReference type="PANTHER" id="PTHR31142:SF3">
    <property type="entry name" value="THH1_TOM1_TOM3 DOMAIN-CONTAINING PROTEIN"/>
    <property type="match status" value="1"/>
</dbReference>
<dbReference type="InterPro" id="IPR040226">
    <property type="entry name" value="THH1/TOM1/TOM3"/>
</dbReference>
<evidence type="ECO:0000313" key="10">
    <source>
        <dbReference type="Proteomes" id="UP000030693"/>
    </source>
</evidence>
<keyword evidence="5 7" id="KW-0472">Membrane</keyword>
<feature type="transmembrane region" description="Helical" evidence="7">
    <location>
        <begin position="226"/>
        <end position="252"/>
    </location>
</feature>
<keyword evidence="3 7" id="KW-0812">Transmembrane</keyword>
<reference evidence="9" key="1">
    <citation type="submission" date="2013-04" db="EMBL/GenBank/DDBJ databases">
        <title>The Genome Sequence of Fonticula alba ATCC 38817.</title>
        <authorList>
            <consortium name="The Broad Institute Genomics Platform"/>
            <person name="Russ C."/>
            <person name="Cuomo C."/>
            <person name="Burger G."/>
            <person name="Gray M.W."/>
            <person name="Holland P.W.H."/>
            <person name="King N."/>
            <person name="Lang F.B.F."/>
            <person name="Roger A.J."/>
            <person name="Ruiz-Trillo I."/>
            <person name="Brown M."/>
            <person name="Walker B."/>
            <person name="Young S."/>
            <person name="Zeng Q."/>
            <person name="Gargeya S."/>
            <person name="Fitzgerald M."/>
            <person name="Haas B."/>
            <person name="Abouelleil A."/>
            <person name="Allen A.W."/>
            <person name="Alvarado L."/>
            <person name="Arachchi H.M."/>
            <person name="Berlin A.M."/>
            <person name="Chapman S.B."/>
            <person name="Gainer-Dewar J."/>
            <person name="Goldberg J."/>
            <person name="Griggs A."/>
            <person name="Gujja S."/>
            <person name="Hansen M."/>
            <person name="Howarth C."/>
            <person name="Imamovic A."/>
            <person name="Ireland A."/>
            <person name="Larimer J."/>
            <person name="McCowan C."/>
            <person name="Murphy C."/>
            <person name="Pearson M."/>
            <person name="Poon T.W."/>
            <person name="Priest M."/>
            <person name="Roberts A."/>
            <person name="Saif S."/>
            <person name="Shea T."/>
            <person name="Sisk P."/>
            <person name="Sykes S."/>
            <person name="Wortman J."/>
            <person name="Nusbaum C."/>
            <person name="Birren B."/>
        </authorList>
    </citation>
    <scope>NUCLEOTIDE SEQUENCE [LARGE SCALE GENOMIC DNA]</scope>
    <source>
        <strain evidence="9">ATCC 38817</strain>
    </source>
</reference>
<dbReference type="Pfam" id="PF06454">
    <property type="entry name" value="THH1_TOM1-3_dom"/>
    <property type="match status" value="2"/>
</dbReference>
<feature type="transmembrane region" description="Helical" evidence="7">
    <location>
        <begin position="303"/>
        <end position="325"/>
    </location>
</feature>
<evidence type="ECO:0000256" key="5">
    <source>
        <dbReference type="ARBA" id="ARBA00023136"/>
    </source>
</evidence>
<protein>
    <recommendedName>
        <fullName evidence="8">THH1/TOM1/TOM3 domain-containing protein</fullName>
    </recommendedName>
</protein>
<feature type="transmembrane region" description="Helical" evidence="7">
    <location>
        <begin position="273"/>
        <end position="297"/>
    </location>
</feature>
<organism evidence="9">
    <name type="scientific">Fonticula alba</name>
    <name type="common">Slime mold</name>
    <dbReference type="NCBI Taxonomy" id="691883"/>
    <lineage>
        <taxon>Eukaryota</taxon>
        <taxon>Rotosphaerida</taxon>
        <taxon>Fonticulaceae</taxon>
        <taxon>Fonticula</taxon>
    </lineage>
</organism>
<keyword evidence="4 7" id="KW-1133">Transmembrane helix</keyword>
<evidence type="ECO:0000256" key="3">
    <source>
        <dbReference type="ARBA" id="ARBA00022692"/>
    </source>
</evidence>
<feature type="region of interest" description="Disordered" evidence="6">
    <location>
        <begin position="191"/>
        <end position="216"/>
    </location>
</feature>
<dbReference type="PANTHER" id="PTHR31142">
    <property type="entry name" value="TOBAMOVIRUS MULTIPLICATION PROTEIN 1-LIKE ISOFORM X1"/>
    <property type="match status" value="1"/>
</dbReference>
<evidence type="ECO:0000256" key="7">
    <source>
        <dbReference type="SAM" id="Phobius"/>
    </source>
</evidence>
<dbReference type="GO" id="GO:0012505">
    <property type="term" value="C:endomembrane system"/>
    <property type="evidence" value="ECO:0007669"/>
    <property type="project" value="UniProtKB-SubCell"/>
</dbReference>
<dbReference type="OrthoDB" id="19798at2759"/>
<evidence type="ECO:0000256" key="2">
    <source>
        <dbReference type="ARBA" id="ARBA00006779"/>
    </source>
</evidence>
<evidence type="ECO:0000313" key="9">
    <source>
        <dbReference type="EMBL" id="KCV70384.1"/>
    </source>
</evidence>
<feature type="transmembrane region" description="Helical" evidence="7">
    <location>
        <begin position="122"/>
        <end position="142"/>
    </location>
</feature>
<feature type="domain" description="THH1/TOM1/TOM3" evidence="8">
    <location>
        <begin position="28"/>
        <end position="141"/>
    </location>
</feature>
<dbReference type="AlphaFoldDB" id="A0A058Z7W1"/>
<feature type="transmembrane region" description="Helical" evidence="7">
    <location>
        <begin position="16"/>
        <end position="39"/>
    </location>
</feature>
<dbReference type="Proteomes" id="UP000030693">
    <property type="component" value="Unassembled WGS sequence"/>
</dbReference>
<feature type="transmembrane region" description="Helical" evidence="7">
    <location>
        <begin position="90"/>
        <end position="110"/>
    </location>
</feature>
<name>A0A058Z7W1_FONAL</name>
<feature type="compositionally biased region" description="Low complexity" evidence="6">
    <location>
        <begin position="192"/>
        <end position="213"/>
    </location>
</feature>
<comment type="subcellular location">
    <subcellularLocation>
        <location evidence="1">Endomembrane system</location>
        <topology evidence="1">Multi-pass membrane protein</topology>
    </subcellularLocation>
</comment>
<dbReference type="RefSeq" id="XP_009494900.1">
    <property type="nucleotide sequence ID" value="XM_009496625.1"/>
</dbReference>
<dbReference type="GeneID" id="20527444"/>
<dbReference type="EMBL" id="KB932204">
    <property type="protein sequence ID" value="KCV70384.1"/>
    <property type="molecule type" value="Genomic_DNA"/>
</dbReference>
<dbReference type="InterPro" id="IPR009457">
    <property type="entry name" value="THH1/TOM1/TOM3_dom"/>
</dbReference>
<proteinExistence type="inferred from homology"/>
<evidence type="ECO:0000256" key="4">
    <source>
        <dbReference type="ARBA" id="ARBA00022989"/>
    </source>
</evidence>
<feature type="domain" description="THH1/TOM1/TOM3" evidence="8">
    <location>
        <begin position="221"/>
        <end position="336"/>
    </location>
</feature>
<accession>A0A058Z7W1</accession>
<evidence type="ECO:0000259" key="8">
    <source>
        <dbReference type="Pfam" id="PF06454"/>
    </source>
</evidence>
<evidence type="ECO:0000256" key="6">
    <source>
        <dbReference type="SAM" id="MobiDB-lite"/>
    </source>
</evidence>
<gene>
    <name evidence="9" type="ORF">H696_02719</name>
</gene>
<keyword evidence="10" id="KW-1185">Reference proteome</keyword>
<sequence>MACSVLEDAAERHACFAMSFITAGLYLALFGTSARLLFLRFRLDASHKWQIFFHSFIMVGCLIRICYMCYQPFSDSINDLSYVILNSLPSFIFFSAYFVFLFFWAELYHYSSGRIRVFKKHYITANVTMYTLLTLLYIARVITFTLGYQNGIDDAMAGVAGLLPAGLNARLSHLLPAGRDHTMAMADGGIHAAASSPSSSSATPAEPSGSGSANDPTFKEPVEMTIHLYTALVYFILAVGYFFYGTQLYLRYGRFPTITVQRRDQQRDLLRRLGFVTLLCTFFFTGRAAIIVAWTFLDWTQAWYFDSIYFIILEIIPVFCLFYIFDHTGSPSQQQQQQQQQPPAAAANPAIAGANPQAAANYYSPTPGYNIPYSSHVYKAHPNQPHHQQATHQQTGNIQTTDYSETTSLLGNTGSTPLAGNSYYYR</sequence>
<evidence type="ECO:0000256" key="1">
    <source>
        <dbReference type="ARBA" id="ARBA00004127"/>
    </source>
</evidence>
<feature type="transmembrane region" description="Helical" evidence="7">
    <location>
        <begin position="51"/>
        <end position="70"/>
    </location>
</feature>
<comment type="similarity">
    <text evidence="2">Belongs to the plant tobamovirus multiplication TOM1 protein family.</text>
</comment>